<dbReference type="Proteomes" id="UP001153331">
    <property type="component" value="Unassembled WGS sequence"/>
</dbReference>
<proteinExistence type="predicted"/>
<name>A0ACC2ISK8_9PLEO</name>
<organism evidence="1 2">
    <name type="scientific">Boeremia exigua</name>
    <dbReference type="NCBI Taxonomy" id="749465"/>
    <lineage>
        <taxon>Eukaryota</taxon>
        <taxon>Fungi</taxon>
        <taxon>Dikarya</taxon>
        <taxon>Ascomycota</taxon>
        <taxon>Pezizomycotina</taxon>
        <taxon>Dothideomycetes</taxon>
        <taxon>Pleosporomycetidae</taxon>
        <taxon>Pleosporales</taxon>
        <taxon>Pleosporineae</taxon>
        <taxon>Didymellaceae</taxon>
        <taxon>Boeremia</taxon>
    </lineage>
</organism>
<accession>A0ACC2ISK8</accession>
<comment type="caution">
    <text evidence="1">The sequence shown here is derived from an EMBL/GenBank/DDBJ whole genome shotgun (WGS) entry which is preliminary data.</text>
</comment>
<reference evidence="1" key="1">
    <citation type="submission" date="2022-11" db="EMBL/GenBank/DDBJ databases">
        <title>Genome Sequence of Boeremia exigua.</title>
        <authorList>
            <person name="Buettner E."/>
        </authorList>
    </citation>
    <scope>NUCLEOTIDE SEQUENCE</scope>
    <source>
        <strain evidence="1">CU02</strain>
    </source>
</reference>
<keyword evidence="2" id="KW-1185">Reference proteome</keyword>
<gene>
    <name evidence="1" type="ORF">OPT61_g792</name>
</gene>
<evidence type="ECO:0000313" key="1">
    <source>
        <dbReference type="EMBL" id="KAJ8118186.1"/>
    </source>
</evidence>
<sequence length="452" mass="50715">MPAVLAGPRVEAARKRRPHVKSKRGCGNCKLRRVKCDEAQPSCRKCKLYGVTCDYSGQASFLDLNAQGSFQVHLEPIVVMESSSPEDETANVLMRNRENSIESWIPPLHAMSFIPSLASTIDDSLQIDMVDLTCVKGSWYFTKDQLQVVSRFRERTSLTIGNPKAACVYRDLVCQLACKHTFLMHMLLSVTLMHDAHLADPSSGATTTAAVSQAALEHWNIASELFNDILSRPIPPSLRDAIWATGVFLGAASVWSIGSTNVYEVWPLKPSEPDDLSWLKIGEGKKHLWRLAQPLRPDSIFSGITKNQTCLSEPERVSIEATCVVKSHIVTRILCAFGMKNTPSEAGSAYYRPILALSRCPKVKLSQENAMEFLSVMTAIRPEFLDLLEAKDMRAVFIMGWWYVLITNGDLWWMSRRPRIEGKAIRIWLRKQQDGAELAEILDEIEQEAGQY</sequence>
<protein>
    <submittedName>
        <fullName evidence="1">Uncharacterized protein</fullName>
    </submittedName>
</protein>
<evidence type="ECO:0000313" key="2">
    <source>
        <dbReference type="Proteomes" id="UP001153331"/>
    </source>
</evidence>
<dbReference type="EMBL" id="JAPHNI010000027">
    <property type="protein sequence ID" value="KAJ8118186.1"/>
    <property type="molecule type" value="Genomic_DNA"/>
</dbReference>